<organism evidence="2 3">
    <name type="scientific">Triparma laevis f. inornata</name>
    <dbReference type="NCBI Taxonomy" id="1714386"/>
    <lineage>
        <taxon>Eukaryota</taxon>
        <taxon>Sar</taxon>
        <taxon>Stramenopiles</taxon>
        <taxon>Ochrophyta</taxon>
        <taxon>Bolidophyceae</taxon>
        <taxon>Parmales</taxon>
        <taxon>Triparmaceae</taxon>
        <taxon>Triparma</taxon>
    </lineage>
</organism>
<dbReference type="AlphaFoldDB" id="A0A9W7DVL0"/>
<feature type="region of interest" description="Disordered" evidence="1">
    <location>
        <begin position="91"/>
        <end position="115"/>
    </location>
</feature>
<sequence>MPATVMGKYCKHADYLRLDKQTQLAQIGMSIGFESGTPRQFIQANILDMTPTTVQIDRQGLQATPNDWLQTVTRCLWIMPENQQINTPQATISVEEEESSDDDPSPPAKRRKRETAAERLEAAVDRRIKELGNPVDQAAVKAVVQAEFIVRNKMRPHGKNGNQNEFKLYRGSKVCHYVDNVNLSTGWFDEFKLLSSHNALTARGQVNTYGPKLQKLEEFNGKRPKSRIVFFTRQYRDDAKMRSEFEGIVEDYTDIPFSYGLDEVVLVHMSDVNVDEHDASLKVIARSPCKLQSDIAWTEEEVGV</sequence>
<protein>
    <submittedName>
        <fullName evidence="2">Uncharacterized protein</fullName>
    </submittedName>
</protein>
<reference evidence="3" key="1">
    <citation type="journal article" date="2023" name="Commun. Biol.">
        <title>Genome analysis of Parmales, the sister group of diatoms, reveals the evolutionary specialization of diatoms from phago-mixotrophs to photoautotrophs.</title>
        <authorList>
            <person name="Ban H."/>
            <person name="Sato S."/>
            <person name="Yoshikawa S."/>
            <person name="Yamada K."/>
            <person name="Nakamura Y."/>
            <person name="Ichinomiya M."/>
            <person name="Sato N."/>
            <person name="Blanc-Mathieu R."/>
            <person name="Endo H."/>
            <person name="Kuwata A."/>
            <person name="Ogata H."/>
        </authorList>
    </citation>
    <scope>NUCLEOTIDE SEQUENCE [LARGE SCALE GENOMIC DNA]</scope>
</reference>
<comment type="caution">
    <text evidence="2">The sequence shown here is derived from an EMBL/GenBank/DDBJ whole genome shotgun (WGS) entry which is preliminary data.</text>
</comment>
<evidence type="ECO:0000256" key="1">
    <source>
        <dbReference type="SAM" id="MobiDB-lite"/>
    </source>
</evidence>
<evidence type="ECO:0000313" key="2">
    <source>
        <dbReference type="EMBL" id="GMH52318.1"/>
    </source>
</evidence>
<accession>A0A9W7DVL0</accession>
<evidence type="ECO:0000313" key="3">
    <source>
        <dbReference type="Proteomes" id="UP001162640"/>
    </source>
</evidence>
<feature type="compositionally biased region" description="Acidic residues" evidence="1">
    <location>
        <begin position="94"/>
        <end position="104"/>
    </location>
</feature>
<dbReference type="Proteomes" id="UP001162640">
    <property type="component" value="Unassembled WGS sequence"/>
</dbReference>
<dbReference type="EMBL" id="BLQM01000026">
    <property type="protein sequence ID" value="GMH52318.1"/>
    <property type="molecule type" value="Genomic_DNA"/>
</dbReference>
<proteinExistence type="predicted"/>
<name>A0A9W7DVL0_9STRA</name>
<gene>
    <name evidence="2" type="ORF">TL16_g01206</name>
</gene>